<dbReference type="NCBIfam" id="TIGR01044">
    <property type="entry name" value="rplV_bact"/>
    <property type="match status" value="1"/>
</dbReference>
<dbReference type="InterPro" id="IPR047867">
    <property type="entry name" value="Ribosomal_uL22_bac/org-type"/>
</dbReference>
<dbReference type="InterPro" id="IPR018260">
    <property type="entry name" value="Ribosomal_uL22_CS"/>
</dbReference>
<evidence type="ECO:0000256" key="5">
    <source>
        <dbReference type="ARBA" id="ARBA00023274"/>
    </source>
</evidence>
<dbReference type="STRING" id="1802128.A3H64_00770"/>
<sequence length="111" mass="12310">MATAKAQLKYARMSPQKVRRVADTIRGLSVETARVQLSLLPQRPSPVLQKLLMSALDNARQQGLAEGNLVVRSLMVNEGPVFKRSMPRAHGRASPIRKRTSHITIIIGDKE</sequence>
<dbReference type="InterPro" id="IPR001063">
    <property type="entry name" value="Ribosomal_uL22"/>
</dbReference>
<keyword evidence="2 7" id="KW-0699">rRNA-binding</keyword>
<comment type="function">
    <text evidence="7 10">This protein binds specifically to 23S rRNA; its binding is stimulated by other ribosomal proteins, e.g., L4, L17, and L20. It is important during the early stages of 50S assembly. It makes multiple contacts with different domains of the 23S rRNA in the assembled 50S subunit and ribosome.</text>
</comment>
<dbReference type="AlphaFoldDB" id="A0A1G2GX75"/>
<evidence type="ECO:0000313" key="11">
    <source>
        <dbReference type="EMBL" id="OGZ54817.1"/>
    </source>
</evidence>
<comment type="caution">
    <text evidence="11">The sequence shown here is derived from an EMBL/GenBank/DDBJ whole genome shotgun (WGS) entry which is preliminary data.</text>
</comment>
<dbReference type="EMBL" id="MHNY01000038">
    <property type="protein sequence ID" value="OGZ54817.1"/>
    <property type="molecule type" value="Genomic_DNA"/>
</dbReference>
<evidence type="ECO:0000256" key="2">
    <source>
        <dbReference type="ARBA" id="ARBA00022730"/>
    </source>
</evidence>
<keyword evidence="3 7" id="KW-0694">RNA-binding</keyword>
<dbReference type="HAMAP" id="MF_01331_B">
    <property type="entry name" value="Ribosomal_uL22_B"/>
    <property type="match status" value="1"/>
</dbReference>
<accession>A0A1G2GX75</accession>
<dbReference type="CDD" id="cd00336">
    <property type="entry name" value="Ribosomal_L22"/>
    <property type="match status" value="1"/>
</dbReference>
<dbReference type="PANTHER" id="PTHR13501">
    <property type="entry name" value="CHLOROPLAST 50S RIBOSOMAL PROTEIN L22-RELATED"/>
    <property type="match status" value="1"/>
</dbReference>
<evidence type="ECO:0000256" key="8">
    <source>
        <dbReference type="RuleBase" id="RU004005"/>
    </source>
</evidence>
<comment type="similarity">
    <text evidence="1 7 8">Belongs to the universal ribosomal protein uL22 family.</text>
</comment>
<dbReference type="InterPro" id="IPR005727">
    <property type="entry name" value="Ribosomal_uL22_bac/chlpt-type"/>
</dbReference>
<dbReference type="SUPFAM" id="SSF54843">
    <property type="entry name" value="Ribosomal protein L22"/>
    <property type="match status" value="1"/>
</dbReference>
<evidence type="ECO:0000256" key="6">
    <source>
        <dbReference type="ARBA" id="ARBA00035207"/>
    </source>
</evidence>
<dbReference type="GO" id="GO:0003735">
    <property type="term" value="F:structural constituent of ribosome"/>
    <property type="evidence" value="ECO:0007669"/>
    <property type="project" value="InterPro"/>
</dbReference>
<keyword evidence="4 7" id="KW-0689">Ribosomal protein</keyword>
<dbReference type="Pfam" id="PF00237">
    <property type="entry name" value="Ribosomal_L22"/>
    <property type="match status" value="1"/>
</dbReference>
<dbReference type="Gene3D" id="3.90.470.10">
    <property type="entry name" value="Ribosomal protein L22/L17"/>
    <property type="match status" value="1"/>
</dbReference>
<organism evidence="11 12">
    <name type="scientific">Candidatus Ryanbacteria bacterium RIFCSPLOWO2_02_FULL_45_11c</name>
    <dbReference type="NCBI Taxonomy" id="1802128"/>
    <lineage>
        <taxon>Bacteria</taxon>
        <taxon>Candidatus Ryaniibacteriota</taxon>
    </lineage>
</organism>
<dbReference type="PROSITE" id="PS00464">
    <property type="entry name" value="RIBOSOMAL_L22"/>
    <property type="match status" value="1"/>
</dbReference>
<dbReference type="InterPro" id="IPR036394">
    <property type="entry name" value="Ribosomal_uL22_sf"/>
</dbReference>
<dbReference type="GO" id="GO:0019843">
    <property type="term" value="F:rRNA binding"/>
    <property type="evidence" value="ECO:0007669"/>
    <property type="project" value="UniProtKB-UniRule"/>
</dbReference>
<comment type="subunit">
    <text evidence="7 9">Part of the 50S ribosomal subunit.</text>
</comment>
<evidence type="ECO:0000256" key="3">
    <source>
        <dbReference type="ARBA" id="ARBA00022884"/>
    </source>
</evidence>
<dbReference type="GO" id="GO:0006412">
    <property type="term" value="P:translation"/>
    <property type="evidence" value="ECO:0007669"/>
    <property type="project" value="UniProtKB-UniRule"/>
</dbReference>
<evidence type="ECO:0000313" key="12">
    <source>
        <dbReference type="Proteomes" id="UP000178186"/>
    </source>
</evidence>
<evidence type="ECO:0000256" key="7">
    <source>
        <dbReference type="HAMAP-Rule" id="MF_01331"/>
    </source>
</evidence>
<protein>
    <recommendedName>
        <fullName evidence="6 7">Large ribosomal subunit protein uL22</fullName>
    </recommendedName>
</protein>
<comment type="function">
    <text evidence="7">The globular domain of the protein is located near the polypeptide exit tunnel on the outside of the subunit, while an extended beta-hairpin is found that lines the wall of the exit tunnel in the center of the 70S ribosome.</text>
</comment>
<evidence type="ECO:0000256" key="10">
    <source>
        <dbReference type="RuleBase" id="RU004008"/>
    </source>
</evidence>
<dbReference type="Proteomes" id="UP000178186">
    <property type="component" value="Unassembled WGS sequence"/>
</dbReference>
<gene>
    <name evidence="7" type="primary">rplV</name>
    <name evidence="11" type="ORF">A3H64_00770</name>
</gene>
<evidence type="ECO:0000256" key="1">
    <source>
        <dbReference type="ARBA" id="ARBA00009451"/>
    </source>
</evidence>
<name>A0A1G2GX75_9BACT</name>
<keyword evidence="5 7" id="KW-0687">Ribonucleoprotein</keyword>
<dbReference type="GO" id="GO:0022625">
    <property type="term" value="C:cytosolic large ribosomal subunit"/>
    <property type="evidence" value="ECO:0007669"/>
    <property type="project" value="TreeGrafter"/>
</dbReference>
<reference evidence="11 12" key="1">
    <citation type="journal article" date="2016" name="Nat. Commun.">
        <title>Thousands of microbial genomes shed light on interconnected biogeochemical processes in an aquifer system.</title>
        <authorList>
            <person name="Anantharaman K."/>
            <person name="Brown C.T."/>
            <person name="Hug L.A."/>
            <person name="Sharon I."/>
            <person name="Castelle C.J."/>
            <person name="Probst A.J."/>
            <person name="Thomas B.C."/>
            <person name="Singh A."/>
            <person name="Wilkins M.J."/>
            <person name="Karaoz U."/>
            <person name="Brodie E.L."/>
            <person name="Williams K.H."/>
            <person name="Hubbard S.S."/>
            <person name="Banfield J.F."/>
        </authorList>
    </citation>
    <scope>NUCLEOTIDE SEQUENCE [LARGE SCALE GENOMIC DNA]</scope>
</reference>
<evidence type="ECO:0000256" key="9">
    <source>
        <dbReference type="RuleBase" id="RU004006"/>
    </source>
</evidence>
<dbReference type="PANTHER" id="PTHR13501:SF8">
    <property type="entry name" value="LARGE RIBOSOMAL SUBUNIT PROTEIN UL22M"/>
    <property type="match status" value="1"/>
</dbReference>
<proteinExistence type="inferred from homology"/>
<evidence type="ECO:0000256" key="4">
    <source>
        <dbReference type="ARBA" id="ARBA00022980"/>
    </source>
</evidence>